<sequence>MNLCQFARSLFFLPSSSTRMATKKIVKPVGQEPSELELAVAQAIADLEHNSAEKDLKAELHELHISAVKEVDVGSGKKAIIVFVPVALIKGFRRIQPRLVRELEKKFSGSHIVFVAQRRILRKPTRNNKFGQTQPRPRNRTLTAVHEAILDDLVFPTEITGKRTRVKLDGSRLIKVHLEKKEQSNLEHKIDTFSAVYKKLTGKDVVFEFPAQAE</sequence>
<reference evidence="6" key="1">
    <citation type="submission" date="2011-02" db="EMBL/GenBank/DDBJ databases">
        <title>The Genome Sequence of Capsaspora owczarzaki ATCC 30864.</title>
        <authorList>
            <person name="Russ C."/>
            <person name="Cuomo C."/>
            <person name="Burger G."/>
            <person name="Gray M.W."/>
            <person name="Holland P.W.H."/>
            <person name="King N."/>
            <person name="Lang F.B.F."/>
            <person name="Roger A.J."/>
            <person name="Ruiz-Trillo I."/>
            <person name="Young S.K."/>
            <person name="Zeng Q."/>
            <person name="Gargeya S."/>
            <person name="Alvarado L."/>
            <person name="Berlin A."/>
            <person name="Chapman S.B."/>
            <person name="Chen Z."/>
            <person name="Freedman E."/>
            <person name="Gellesch M."/>
            <person name="Goldberg J."/>
            <person name="Griggs A."/>
            <person name="Gujja S."/>
            <person name="Heilman E."/>
            <person name="Heiman D."/>
            <person name="Howarth C."/>
            <person name="Mehta T."/>
            <person name="Neiman D."/>
            <person name="Pearson M."/>
            <person name="Roberts A."/>
            <person name="Saif S."/>
            <person name="Shea T."/>
            <person name="Shenoy N."/>
            <person name="Sisk P."/>
            <person name="Stolte C."/>
            <person name="Sykes S."/>
            <person name="White J."/>
            <person name="Yandava C."/>
            <person name="Haas B."/>
            <person name="Nusbaum C."/>
            <person name="Birren B."/>
        </authorList>
    </citation>
    <scope>NUCLEOTIDE SEQUENCE</scope>
    <source>
        <strain evidence="6">ATCC 30864</strain>
    </source>
</reference>
<dbReference type="PANTHER" id="PTHR11278">
    <property type="entry name" value="40S RIBOSOMAL PROTEIN S7"/>
    <property type="match status" value="1"/>
</dbReference>
<proteinExistence type="inferred from homology"/>
<dbReference type="eggNOG" id="KOG3320">
    <property type="taxonomic scope" value="Eukaryota"/>
</dbReference>
<dbReference type="InParanoid" id="A0A0D2WMH7"/>
<dbReference type="GO" id="GO:0030686">
    <property type="term" value="C:90S preribosome"/>
    <property type="evidence" value="ECO:0007669"/>
    <property type="project" value="TreeGrafter"/>
</dbReference>
<keyword evidence="6" id="KW-1185">Reference proteome</keyword>
<dbReference type="FunCoup" id="A0A0D2WMH7">
    <property type="interactions" value="428"/>
</dbReference>
<comment type="similarity">
    <text evidence="1 4">Belongs to the eukaryotic ribosomal protein eS7 family.</text>
</comment>
<accession>A0A0D2WMH7</accession>
<evidence type="ECO:0000256" key="4">
    <source>
        <dbReference type="RuleBase" id="RU364105"/>
    </source>
</evidence>
<evidence type="ECO:0000313" key="6">
    <source>
        <dbReference type="Proteomes" id="UP000008743"/>
    </source>
</evidence>
<dbReference type="GO" id="GO:0006364">
    <property type="term" value="P:rRNA processing"/>
    <property type="evidence" value="ECO:0007669"/>
    <property type="project" value="TreeGrafter"/>
</dbReference>
<dbReference type="STRING" id="595528.A0A0D2WMH7"/>
<evidence type="ECO:0000256" key="2">
    <source>
        <dbReference type="ARBA" id="ARBA00022980"/>
    </source>
</evidence>
<name>A0A0D2WMH7_CAPO3</name>
<evidence type="ECO:0000256" key="3">
    <source>
        <dbReference type="ARBA" id="ARBA00023274"/>
    </source>
</evidence>
<keyword evidence="2 4" id="KW-0689">Ribosomal protein</keyword>
<evidence type="ECO:0000256" key="1">
    <source>
        <dbReference type="ARBA" id="ARBA00007820"/>
    </source>
</evidence>
<dbReference type="PhylomeDB" id="A0A0D2WMH7"/>
<dbReference type="Proteomes" id="UP000008743">
    <property type="component" value="Unassembled WGS sequence"/>
</dbReference>
<dbReference type="GO" id="GO:0042274">
    <property type="term" value="P:ribosomal small subunit biogenesis"/>
    <property type="evidence" value="ECO:0007669"/>
    <property type="project" value="TreeGrafter"/>
</dbReference>
<dbReference type="GO" id="GO:0022627">
    <property type="term" value="C:cytosolic small ribosomal subunit"/>
    <property type="evidence" value="ECO:0007669"/>
    <property type="project" value="TreeGrafter"/>
</dbReference>
<organism evidence="5 6">
    <name type="scientific">Capsaspora owczarzaki (strain ATCC 30864)</name>
    <dbReference type="NCBI Taxonomy" id="595528"/>
    <lineage>
        <taxon>Eukaryota</taxon>
        <taxon>Filasterea</taxon>
        <taxon>Capsaspora</taxon>
    </lineage>
</organism>
<dbReference type="GO" id="GO:0003735">
    <property type="term" value="F:structural constituent of ribosome"/>
    <property type="evidence" value="ECO:0007669"/>
    <property type="project" value="InterPro"/>
</dbReference>
<dbReference type="InterPro" id="IPR000554">
    <property type="entry name" value="Ribosomal_eS7"/>
</dbReference>
<keyword evidence="3 4" id="KW-0687">Ribonucleoprotein</keyword>
<dbReference type="AlphaFoldDB" id="A0A0D2WMH7"/>
<gene>
    <name evidence="5" type="ORF">CAOG_003068</name>
</gene>
<dbReference type="GO" id="GO:0032040">
    <property type="term" value="C:small-subunit processome"/>
    <property type="evidence" value="ECO:0007669"/>
    <property type="project" value="TreeGrafter"/>
</dbReference>
<dbReference type="EMBL" id="KE346363">
    <property type="protein sequence ID" value="KJE92035.1"/>
    <property type="molecule type" value="Genomic_DNA"/>
</dbReference>
<dbReference type="OrthoDB" id="1724687at2759"/>
<evidence type="ECO:0000313" key="5">
    <source>
        <dbReference type="EMBL" id="KJE92035.1"/>
    </source>
</evidence>
<dbReference type="Pfam" id="PF01251">
    <property type="entry name" value="Ribosomal_S7e"/>
    <property type="match status" value="1"/>
</dbReference>
<dbReference type="GO" id="GO:0006412">
    <property type="term" value="P:translation"/>
    <property type="evidence" value="ECO:0007669"/>
    <property type="project" value="InterPro"/>
</dbReference>
<protein>
    <recommendedName>
        <fullName evidence="4">40S ribosomal protein S7</fullName>
    </recommendedName>
</protein>
<dbReference type="PANTHER" id="PTHR11278:SF0">
    <property type="entry name" value="SMALL RIBOSOMAL SUBUNIT PROTEIN ES7"/>
    <property type="match status" value="1"/>
</dbReference>